<evidence type="ECO:0000313" key="3">
    <source>
        <dbReference type="Proteomes" id="UP000284375"/>
    </source>
</evidence>
<feature type="compositionally biased region" description="Low complexity" evidence="1">
    <location>
        <begin position="885"/>
        <end position="903"/>
    </location>
</feature>
<evidence type="ECO:0000313" key="2">
    <source>
        <dbReference type="EMBL" id="ROV90177.1"/>
    </source>
</evidence>
<feature type="region of interest" description="Disordered" evidence="1">
    <location>
        <begin position="67"/>
        <end position="114"/>
    </location>
</feature>
<sequence length="999" mass="108178">MGTSSSFQSQTRSQIKVAADKVNLNRDLYVAGLDEPAPSLCYYYTYTWIATEGAPFNTPLYPSWGEPGSRPTANPPGNSPFDTTASLGPVISSTVPGGGTGPTTSPTAVAPGTTSADPITLAEGRAFSIDLNAYLISASDVVLSMSTQPNEDFLQLNVAEKTITGTAPEVAAELTVVITVLASTTTNAAYASKRLIGARDVGYAINITLQVQPITAVPITTGNSFAIKLNRYLESIADTVSLVTEPSATWITYDSATQVVSGTVPSTYATTDTNITVNAIRQNGTTYNRFFMLSIEPVQSIPQVTGNTFSLQLREYLLASSDSITSVTLDPTAPWITFSSSNGTLSGTVPTSLTNGTILITVFAGSDSAGLSYSFQLRLDISDITSTTAVVIPIVESNSFGISMAQYFPTSSILTAISTNPTVNWVNLDAAGNRIYGLVPDLTTTNIITVTVNASSAGTKRASALYTRQFSLNVNTNDMPSFNLTLGSQFTVDLGMDLLSVPGDYITSITTDPVSNWLSLDAEGNMITGTVPTTLAAGTSVVVTGNALNPSLGSTYGKQFNLVIAAGQNITVPVVDGEAFRVNLTDYLENPGDSIQPLTISPDVDWVLLNSTVPPYLFGTVPSNYAESEVNVTVSVVSQTTGLTYSILVILDVFESAAVVSFGDSDTFYISLVSLLKTNMDLVESIDTFPTSDWIILDAADRSISGTIPADEPGGSMVNVTVRALSTDASADYTRVFNKIIGSRQTADNSYSVLVSLQVPAQDDANTTSSSTLPPSSTTASASTAPPTSSCSLFSAELECCVINPSLDFFLGTSLECFDAKPECCVLHEELECHASFYHNYNDPDYNNNHNYNHDANYNNNDYNNYNNHDNYDDAAYNDDDDNNNNDANYNNDNNYDNADYNNYDYNNYDYYNNYDNYDDAAYNDHDYNNYDADYNHNHNNHNHNHNTDYNDDDHYYYSGHHNDHYHSADYYHNYDLEELKYVGFTVVTSRFNIIEQQY</sequence>
<dbReference type="SUPFAM" id="SSF49313">
    <property type="entry name" value="Cadherin-like"/>
    <property type="match status" value="2"/>
</dbReference>
<dbReference type="InterPro" id="IPR015919">
    <property type="entry name" value="Cadherin-like_sf"/>
</dbReference>
<protein>
    <recommendedName>
        <fullName evidence="4">Dystroglycan-type cadherin-like domain-containing protein</fullName>
    </recommendedName>
</protein>
<keyword evidence="3" id="KW-1185">Reference proteome</keyword>
<dbReference type="Gene3D" id="2.60.40.10">
    <property type="entry name" value="Immunoglobulins"/>
    <property type="match status" value="1"/>
</dbReference>
<accession>A0A423VGM7</accession>
<proteinExistence type="predicted"/>
<feature type="region of interest" description="Disordered" evidence="1">
    <location>
        <begin position="850"/>
        <end position="903"/>
    </location>
</feature>
<evidence type="ECO:0008006" key="4">
    <source>
        <dbReference type="Google" id="ProtNLM"/>
    </source>
</evidence>
<organism evidence="2 3">
    <name type="scientific">Cytospora chrysosperma</name>
    <name type="common">Cytospora canker fungus</name>
    <name type="synonym">Sphaeria chrysosperma</name>
    <dbReference type="NCBI Taxonomy" id="252740"/>
    <lineage>
        <taxon>Eukaryota</taxon>
        <taxon>Fungi</taxon>
        <taxon>Dikarya</taxon>
        <taxon>Ascomycota</taxon>
        <taxon>Pezizomycotina</taxon>
        <taxon>Sordariomycetes</taxon>
        <taxon>Sordariomycetidae</taxon>
        <taxon>Diaporthales</taxon>
        <taxon>Cytosporaceae</taxon>
        <taxon>Cytospora</taxon>
    </lineage>
</organism>
<dbReference type="STRING" id="252740.A0A423VGM7"/>
<dbReference type="GO" id="GO:0016020">
    <property type="term" value="C:membrane"/>
    <property type="evidence" value="ECO:0007669"/>
    <property type="project" value="InterPro"/>
</dbReference>
<dbReference type="EMBL" id="LJZO01000052">
    <property type="protein sequence ID" value="ROV90177.1"/>
    <property type="molecule type" value="Genomic_DNA"/>
</dbReference>
<name>A0A423VGM7_CYTCH</name>
<feature type="compositionally biased region" description="Low complexity" evidence="1">
    <location>
        <begin position="767"/>
        <end position="787"/>
    </location>
</feature>
<evidence type="ECO:0000256" key="1">
    <source>
        <dbReference type="SAM" id="MobiDB-lite"/>
    </source>
</evidence>
<feature type="region of interest" description="Disordered" evidence="1">
    <location>
        <begin position="764"/>
        <end position="787"/>
    </location>
</feature>
<dbReference type="AlphaFoldDB" id="A0A423VGM7"/>
<dbReference type="Pfam" id="PF05345">
    <property type="entry name" value="He_PIG"/>
    <property type="match status" value="1"/>
</dbReference>
<dbReference type="GO" id="GO:0005509">
    <property type="term" value="F:calcium ion binding"/>
    <property type="evidence" value="ECO:0007669"/>
    <property type="project" value="InterPro"/>
</dbReference>
<feature type="compositionally biased region" description="Low complexity" evidence="1">
    <location>
        <begin position="850"/>
        <end position="869"/>
    </location>
</feature>
<reference evidence="2 3" key="1">
    <citation type="submission" date="2015-09" db="EMBL/GenBank/DDBJ databases">
        <title>Host preference determinants of Valsa canker pathogens revealed by comparative genomics.</title>
        <authorList>
            <person name="Yin Z."/>
            <person name="Huang L."/>
        </authorList>
    </citation>
    <scope>NUCLEOTIDE SEQUENCE [LARGE SCALE GENOMIC DNA]</scope>
    <source>
        <strain evidence="2 3">YSFL</strain>
    </source>
</reference>
<dbReference type="InterPro" id="IPR013783">
    <property type="entry name" value="Ig-like_fold"/>
</dbReference>
<dbReference type="OrthoDB" id="41532at2759"/>
<comment type="caution">
    <text evidence="2">The sequence shown here is derived from an EMBL/GenBank/DDBJ whole genome shotgun (WGS) entry which is preliminary data.</text>
</comment>
<feature type="compositionally biased region" description="Low complexity" evidence="1">
    <location>
        <begin position="102"/>
        <end position="114"/>
    </location>
</feature>
<gene>
    <name evidence="2" type="ORF">VSDG_08789</name>
</gene>
<dbReference type="Proteomes" id="UP000284375">
    <property type="component" value="Unassembled WGS sequence"/>
</dbReference>